<proteinExistence type="predicted"/>
<accession>A0A075HHJ7</accession>
<protein>
    <submittedName>
        <fullName evidence="1">Uncharacterized protein</fullName>
    </submittedName>
</protein>
<name>A0A075HHJ7_9ARCH</name>
<sequence>MDVEFEEFDSVEDVFLYMASIASPMKNILPINSYKGYICSIIPLSQSANQTYLMVYAKGSLENGILEFDINTKSYKKVELIERADKTYFVVMSPKRNTITDAAIKKL</sequence>
<evidence type="ECO:0000313" key="1">
    <source>
        <dbReference type="EMBL" id="AIF13363.1"/>
    </source>
</evidence>
<dbReference type="AlphaFoldDB" id="A0A075HHJ7"/>
<dbReference type="EMBL" id="KF900971">
    <property type="protein sequence ID" value="AIF13363.1"/>
    <property type="molecule type" value="Genomic_DNA"/>
</dbReference>
<reference evidence="1" key="1">
    <citation type="journal article" date="2014" name="Genome Biol. Evol.">
        <title>Pangenome evidence for extensive interdomain horizontal transfer affecting lineage core and shell genes in uncultured planktonic thaumarchaeota and euryarchaeota.</title>
        <authorList>
            <person name="Deschamps P."/>
            <person name="Zivanovic Y."/>
            <person name="Moreira D."/>
            <person name="Rodriguez-Valera F."/>
            <person name="Lopez-Garcia P."/>
        </authorList>
    </citation>
    <scope>NUCLEOTIDE SEQUENCE</scope>
</reference>
<organism evidence="1">
    <name type="scientific">uncultured marine thaumarchaeote KM3_61_H06</name>
    <dbReference type="NCBI Taxonomy" id="1456215"/>
    <lineage>
        <taxon>Archaea</taxon>
        <taxon>Nitrososphaerota</taxon>
        <taxon>environmental samples</taxon>
    </lineage>
</organism>